<dbReference type="RefSeq" id="WP_285274429.1">
    <property type="nucleotide sequence ID" value="NZ_JASNVW010000008.1"/>
</dbReference>
<dbReference type="PANTHER" id="PTHR43819">
    <property type="entry name" value="ARCHAEAL-TYPE GLUTAMATE SYNTHASE [NADPH]"/>
    <property type="match status" value="1"/>
</dbReference>
<name>A0ABD4Z965_9CREN</name>
<dbReference type="Gene3D" id="3.20.20.70">
    <property type="entry name" value="Aldolase class I"/>
    <property type="match status" value="1"/>
</dbReference>
<evidence type="ECO:0000256" key="1">
    <source>
        <dbReference type="ARBA" id="ARBA00009716"/>
    </source>
</evidence>
<organism evidence="3 4">
    <name type="scientific">Ignisphaera cupida</name>
    <dbReference type="NCBI Taxonomy" id="3050454"/>
    <lineage>
        <taxon>Archaea</taxon>
        <taxon>Thermoproteota</taxon>
        <taxon>Thermoprotei</taxon>
        <taxon>Desulfurococcales</taxon>
        <taxon>Desulfurococcaceae</taxon>
        <taxon>Ignisphaera</taxon>
    </lineage>
</organism>
<reference evidence="3 4" key="1">
    <citation type="submission" date="2023-05" db="EMBL/GenBank/DDBJ databases">
        <title>A new hyperthermophilic archaea 'Ignisphaera cupida' sp. nov. and description of the family 'Ignisphaeraceae' fam. nov.</title>
        <authorList>
            <person name="Podosokorskaya O.A."/>
            <person name="Elcheninov A.G."/>
            <person name="Klukina A."/>
            <person name="Merkel A.Y."/>
        </authorList>
    </citation>
    <scope>NUCLEOTIDE SEQUENCE [LARGE SCALE GENOMIC DNA]</scope>
    <source>
        <strain evidence="3 4">4213-co</strain>
    </source>
</reference>
<dbReference type="Proteomes" id="UP001529235">
    <property type="component" value="Unassembled WGS sequence"/>
</dbReference>
<dbReference type="SUPFAM" id="SSF51395">
    <property type="entry name" value="FMN-linked oxidoreductases"/>
    <property type="match status" value="1"/>
</dbReference>
<dbReference type="EMBL" id="JASNVW010000008">
    <property type="protein sequence ID" value="MDK6029445.1"/>
    <property type="molecule type" value="Genomic_DNA"/>
</dbReference>
<dbReference type="AlphaFoldDB" id="A0ABD4Z965"/>
<feature type="domain" description="Glutamate synthase" evidence="2">
    <location>
        <begin position="1"/>
        <end position="84"/>
    </location>
</feature>
<comment type="caution">
    <text evidence="3">The sequence shown here is derived from an EMBL/GenBank/DDBJ whole genome shotgun (WGS) entry which is preliminary data.</text>
</comment>
<protein>
    <submittedName>
        <fullName evidence="3">Glutamate synthase-related protein</fullName>
    </submittedName>
</protein>
<accession>A0ABD4Z965</accession>
<dbReference type="Pfam" id="PF01645">
    <property type="entry name" value="Glu_synthase"/>
    <property type="match status" value="1"/>
</dbReference>
<gene>
    <name evidence="3" type="ORF">QPL79_08720</name>
</gene>
<dbReference type="InterPro" id="IPR002932">
    <property type="entry name" value="Glu_synthdom"/>
</dbReference>
<keyword evidence="4" id="KW-1185">Reference proteome</keyword>
<dbReference type="PANTHER" id="PTHR43819:SF1">
    <property type="entry name" value="ARCHAEAL-TYPE GLUTAMATE SYNTHASE [NADPH]"/>
    <property type="match status" value="1"/>
</dbReference>
<evidence type="ECO:0000313" key="4">
    <source>
        <dbReference type="Proteomes" id="UP001529235"/>
    </source>
</evidence>
<comment type="similarity">
    <text evidence="1">Belongs to the glutamate synthase family.</text>
</comment>
<evidence type="ECO:0000313" key="3">
    <source>
        <dbReference type="EMBL" id="MDK6029445.1"/>
    </source>
</evidence>
<proteinExistence type="inferred from homology"/>
<evidence type="ECO:0000259" key="2">
    <source>
        <dbReference type="Pfam" id="PF01645"/>
    </source>
</evidence>
<sequence length="124" mass="13052">MCSADIAELVALGADAVAIGTPVLVAMGCTMCGLCNTGRCLYGIATQNPALRKRLDIEKTAKAVENLLHSMIKELCMFTQLAGKTSPRGLEKEDLRALTVEASLMAGIKLAGLENVPSKCLDIS</sequence>
<dbReference type="InterPro" id="IPR013785">
    <property type="entry name" value="Aldolase_TIM"/>
</dbReference>